<name>A0A5C7AH29_9FLAO</name>
<reference evidence="2" key="1">
    <citation type="submission" date="2019-08" db="EMBL/GenBank/DDBJ databases">
        <title>Seonamhaeicola sediminis sp. nov., isolated from marine sediment.</title>
        <authorList>
            <person name="Cao W.R."/>
        </authorList>
    </citation>
    <scope>NUCLEOTIDE SEQUENCE [LARGE SCALE GENOMIC DNA]</scope>
    <source>
        <strain evidence="2">Gy8</strain>
    </source>
</reference>
<dbReference type="OrthoDB" id="1438563at2"/>
<dbReference type="AlphaFoldDB" id="A0A5C7AH29"/>
<comment type="caution">
    <text evidence="1">The sequence shown here is derived from an EMBL/GenBank/DDBJ whole genome shotgun (WGS) entry which is preliminary data.</text>
</comment>
<protein>
    <recommendedName>
        <fullName evidence="3">Lipoprotein</fullName>
    </recommendedName>
</protein>
<evidence type="ECO:0008006" key="3">
    <source>
        <dbReference type="Google" id="ProtNLM"/>
    </source>
</evidence>
<dbReference type="Proteomes" id="UP000321790">
    <property type="component" value="Unassembled WGS sequence"/>
</dbReference>
<gene>
    <name evidence="1" type="ORF">FUA26_11980</name>
</gene>
<evidence type="ECO:0000313" key="1">
    <source>
        <dbReference type="EMBL" id="TXE08116.1"/>
    </source>
</evidence>
<sequence>MKRIIFGILILTIFVSCGKENKFVNWTEKEKSQYEKLTELAEYVDGKQKSEISKDLLFDKYIEFDYVLKDTSETRKESRIQSFDTLFYYFRKPIDSIGIKNLDAKPVRFFNEHEIYKPFEKQLAEIEPNVFAYYEKKEPENPKGVLWFDQESDKLIAWILLNQGGTRYFLSFNLM</sequence>
<dbReference type="RefSeq" id="WP_147136361.1">
    <property type="nucleotide sequence ID" value="NZ_VOSC01000027.1"/>
</dbReference>
<organism evidence="1 2">
    <name type="scientific">Seonamhaeicola algicola</name>
    <dbReference type="NCBI Taxonomy" id="1719036"/>
    <lineage>
        <taxon>Bacteria</taxon>
        <taxon>Pseudomonadati</taxon>
        <taxon>Bacteroidota</taxon>
        <taxon>Flavobacteriia</taxon>
        <taxon>Flavobacteriales</taxon>
        <taxon>Flavobacteriaceae</taxon>
    </lineage>
</organism>
<evidence type="ECO:0000313" key="2">
    <source>
        <dbReference type="Proteomes" id="UP000321790"/>
    </source>
</evidence>
<dbReference type="EMBL" id="VOSC01000027">
    <property type="protein sequence ID" value="TXE08116.1"/>
    <property type="molecule type" value="Genomic_DNA"/>
</dbReference>
<accession>A0A5C7AH29</accession>
<dbReference type="PROSITE" id="PS51257">
    <property type="entry name" value="PROKAR_LIPOPROTEIN"/>
    <property type="match status" value="1"/>
</dbReference>
<keyword evidence="2" id="KW-1185">Reference proteome</keyword>
<proteinExistence type="predicted"/>